<sequence>MIFKFPTQEETSLKIADAEALYLNKYIIDDEIDEISDSAKQLRIQPADNVDPASIIKNSQIPRPKRLIYPNSPVTRDLRPNRLNLHIDSSAKIFKIGYF</sequence>
<comment type="caution">
    <text evidence="2">The sequence shown here is derived from an EMBL/GenBank/DDBJ whole genome shotgun (WGS) entry which is preliminary data.</text>
</comment>
<protein>
    <submittedName>
        <fullName evidence="2">Uncharacterized protein</fullName>
    </submittedName>
</protein>
<dbReference type="EMBL" id="LSSN01000592">
    <property type="protein sequence ID" value="OMJ23185.1"/>
    <property type="molecule type" value="Genomic_DNA"/>
</dbReference>
<name>A0A1R1Y8P6_9FUNG</name>
<evidence type="ECO:0000313" key="1">
    <source>
        <dbReference type="EMBL" id="OMJ15255.1"/>
    </source>
</evidence>
<gene>
    <name evidence="2" type="ORF">AYI70_g2419</name>
    <name evidence="1" type="ORF">AYI70_g7390</name>
</gene>
<keyword evidence="3" id="KW-1185">Reference proteome</keyword>
<evidence type="ECO:0000313" key="3">
    <source>
        <dbReference type="Proteomes" id="UP000187283"/>
    </source>
</evidence>
<proteinExistence type="predicted"/>
<evidence type="ECO:0000313" key="2">
    <source>
        <dbReference type="EMBL" id="OMJ23185.1"/>
    </source>
</evidence>
<reference evidence="2 3" key="1">
    <citation type="submission" date="2017-01" db="EMBL/GenBank/DDBJ databases">
        <authorList>
            <person name="Mah S.A."/>
            <person name="Swanson W.J."/>
            <person name="Moy G.W."/>
            <person name="Vacquier V.D."/>
        </authorList>
    </citation>
    <scope>NUCLEOTIDE SEQUENCE [LARGE SCALE GENOMIC DNA]</scope>
    <source>
        <strain evidence="2 3">GSMNP</strain>
    </source>
</reference>
<dbReference type="Gene3D" id="3.30.10.10">
    <property type="entry name" value="Trypsin Inhibitor V, subunit A"/>
    <property type="match status" value="1"/>
</dbReference>
<organism evidence="2 3">
    <name type="scientific">Smittium culicis</name>
    <dbReference type="NCBI Taxonomy" id="133412"/>
    <lineage>
        <taxon>Eukaryota</taxon>
        <taxon>Fungi</taxon>
        <taxon>Fungi incertae sedis</taxon>
        <taxon>Zoopagomycota</taxon>
        <taxon>Kickxellomycotina</taxon>
        <taxon>Harpellomycetes</taxon>
        <taxon>Harpellales</taxon>
        <taxon>Legeriomycetaceae</taxon>
        <taxon>Smittium</taxon>
    </lineage>
</organism>
<dbReference type="Proteomes" id="UP000187283">
    <property type="component" value="Unassembled WGS sequence"/>
</dbReference>
<dbReference type="OrthoDB" id="10013825at2759"/>
<accession>A0A1R1Y8P6</accession>
<dbReference type="AlphaFoldDB" id="A0A1R1Y8P6"/>
<dbReference type="EMBL" id="LSSN01002730">
    <property type="protein sequence ID" value="OMJ15255.1"/>
    <property type="molecule type" value="Genomic_DNA"/>
</dbReference>